<dbReference type="GO" id="GO:0003700">
    <property type="term" value="F:DNA-binding transcription factor activity"/>
    <property type="evidence" value="ECO:0007669"/>
    <property type="project" value="TreeGrafter"/>
</dbReference>
<dbReference type="GO" id="GO:0005829">
    <property type="term" value="C:cytosol"/>
    <property type="evidence" value="ECO:0007669"/>
    <property type="project" value="TreeGrafter"/>
</dbReference>
<evidence type="ECO:0000256" key="3">
    <source>
        <dbReference type="ARBA" id="ARBA00023125"/>
    </source>
</evidence>
<evidence type="ECO:0000313" key="6">
    <source>
        <dbReference type="EMBL" id="ABS16634.1"/>
    </source>
</evidence>
<dbReference type="AlphaFoldDB" id="A6X5Y0"/>
<dbReference type="SMART" id="SM00530">
    <property type="entry name" value="HTH_XRE"/>
    <property type="match status" value="1"/>
</dbReference>
<dbReference type="eggNOG" id="COG1396">
    <property type="taxonomic scope" value="Bacteria"/>
</dbReference>
<evidence type="ECO:0000256" key="1">
    <source>
        <dbReference type="ARBA" id="ARBA00007227"/>
    </source>
</evidence>
<dbReference type="Pfam" id="PF06114">
    <property type="entry name" value="Peptidase_M78"/>
    <property type="match status" value="1"/>
</dbReference>
<dbReference type="PROSITE" id="PS50943">
    <property type="entry name" value="HTH_CROC1"/>
    <property type="match status" value="1"/>
</dbReference>
<dbReference type="InterPro" id="IPR010359">
    <property type="entry name" value="IrrE_HExxH"/>
</dbReference>
<dbReference type="SUPFAM" id="SSF47413">
    <property type="entry name" value="lambda repressor-like DNA-binding domains"/>
    <property type="match status" value="1"/>
</dbReference>
<keyword evidence="4" id="KW-0804">Transcription</keyword>
<dbReference type="Pfam" id="PF09856">
    <property type="entry name" value="ScfRs"/>
    <property type="match status" value="1"/>
</dbReference>
<keyword evidence="2" id="KW-0805">Transcription regulation</keyword>
<dbReference type="InterPro" id="IPR001387">
    <property type="entry name" value="Cro/C1-type_HTH"/>
</dbReference>
<organism evidence="6 7">
    <name type="scientific">Brucella anthropi (strain ATCC 49188 / DSM 6882 / CCUG 24695 / JCM 21032 / LMG 3331 / NBRC 15819 / NCTC 12168 / Alc 37)</name>
    <name type="common">Ochrobactrum anthropi</name>
    <dbReference type="NCBI Taxonomy" id="439375"/>
    <lineage>
        <taxon>Bacteria</taxon>
        <taxon>Pseudomonadati</taxon>
        <taxon>Pseudomonadota</taxon>
        <taxon>Alphaproteobacteria</taxon>
        <taxon>Hyphomicrobiales</taxon>
        <taxon>Brucellaceae</taxon>
        <taxon>Brucella/Ochrobactrum group</taxon>
        <taxon>Brucella</taxon>
    </lineage>
</organism>
<reference evidence="6 7" key="1">
    <citation type="journal article" date="2011" name="J. Bacteriol.">
        <title>Genome of Ochrobactrum anthropi ATCC 49188 T, a versatile opportunistic pathogen and symbiont of several eukaryotic hosts.</title>
        <authorList>
            <person name="Chain P.S."/>
            <person name="Lang D.M."/>
            <person name="Comerci D.J."/>
            <person name="Malfatti S.A."/>
            <person name="Vergez L.M."/>
            <person name="Shin M."/>
            <person name="Ugalde R.A."/>
            <person name="Garcia E."/>
            <person name="Tolmasky M.E."/>
        </authorList>
    </citation>
    <scope>NUCLEOTIDE SEQUENCE [LARGE SCALE GENOMIC DNA]</scope>
    <source>
        <strain evidence="7">ATCC 49188 / DSM 6882 / CCUG 24695 / JCM 21032 / LMG 3331 / NBRC 15819 / NCTC 12168 / Alc 37</strain>
    </source>
</reference>
<dbReference type="Proteomes" id="UP000002301">
    <property type="component" value="Chromosome 2"/>
</dbReference>
<evidence type="ECO:0000313" key="7">
    <source>
        <dbReference type="Proteomes" id="UP000002301"/>
    </source>
</evidence>
<dbReference type="eggNOG" id="COG3800">
    <property type="taxonomic scope" value="Bacteria"/>
</dbReference>
<dbReference type="PANTHER" id="PTHR46797:SF23">
    <property type="entry name" value="HTH-TYPE TRANSCRIPTIONAL REGULATOR SUTR"/>
    <property type="match status" value="1"/>
</dbReference>
<dbReference type="InterPro" id="IPR010982">
    <property type="entry name" value="Lambda_DNA-bd_dom_sf"/>
</dbReference>
<dbReference type="InterPro" id="IPR018653">
    <property type="entry name" value="ScfR_C"/>
</dbReference>
<dbReference type="PIRSF" id="PIRSF019251">
    <property type="entry name" value="Rv0465c"/>
    <property type="match status" value="1"/>
</dbReference>
<proteinExistence type="inferred from homology"/>
<dbReference type="EMBL" id="CP000759">
    <property type="protein sequence ID" value="ABS16634.1"/>
    <property type="molecule type" value="Genomic_DNA"/>
</dbReference>
<dbReference type="CDD" id="cd00093">
    <property type="entry name" value="HTH_XRE"/>
    <property type="match status" value="1"/>
</dbReference>
<dbReference type="HOGENOM" id="CLU_046383_0_0_5"/>
<evidence type="ECO:0000259" key="5">
    <source>
        <dbReference type="PROSITE" id="PS50943"/>
    </source>
</evidence>
<comment type="similarity">
    <text evidence="1">Belongs to the short-chain fatty acyl-CoA assimilation regulator (ScfR) family.</text>
</comment>
<gene>
    <name evidence="6" type="ordered locus">Oant_3929</name>
</gene>
<name>A6X5Y0_BRUA4</name>
<dbReference type="InterPro" id="IPR050807">
    <property type="entry name" value="TransReg_Diox_bact_type"/>
</dbReference>
<protein>
    <recommendedName>
        <fullName evidence="5">HTH cro/C1-type domain-containing protein</fullName>
    </recommendedName>
</protein>
<keyword evidence="7" id="KW-1185">Reference proteome</keyword>
<dbReference type="KEGG" id="oan:Oant_3929"/>
<dbReference type="STRING" id="439375.Oant_3929"/>
<evidence type="ECO:0000256" key="4">
    <source>
        <dbReference type="ARBA" id="ARBA00023163"/>
    </source>
</evidence>
<dbReference type="InterPro" id="IPR026281">
    <property type="entry name" value="HTH_RamB"/>
</dbReference>
<accession>A6X5Y0</accession>
<keyword evidence="3" id="KW-0238">DNA-binding</keyword>
<sequence>MNCKTAVMGREDQVSERKIFAGPRIRRIRNERGLTQTAMAEALGISPSYLNLIERNQRPLTVQLLLKLASVYKLDLDSLQAESGSTITGLKEVFSDPLLTGELPGDQELVEIGEAAPNAAVGIMKLYRAYREQQQRLSDLSQLLSHEGSGAELSATRLPLDEVRDVMARRANHYPRIEEEAESFYTLLKPDGDLPSALKDWLRREHGITVRTLPVATMPNWRRRYDRHSQRLFISERLSPFDQLQEIAMEAALIRMQVVIGAETEGLKLSSGEAKRIARFELARYAAQALMMPYRQFRDAAVRARYDVDVLRTRFGVSFQQAANRLTTLQRQGASALPFFVMEIDHAGNRLRVAGAEGFPTRFGGQCPKLPVYAAFAQAGQVLVEPAELPDGSAFLTIARTLEGPQGAFSERPRRTALLLGCALEAGADTVYGASLSKAGNTEIGPACRLCERQGCITRAEPPLTRPLGLDEMVAGISAFDFQ</sequence>
<dbReference type="Gene3D" id="1.10.260.40">
    <property type="entry name" value="lambda repressor-like DNA-binding domains"/>
    <property type="match status" value="1"/>
</dbReference>
<dbReference type="GO" id="GO:0003677">
    <property type="term" value="F:DNA binding"/>
    <property type="evidence" value="ECO:0007669"/>
    <property type="project" value="UniProtKB-KW"/>
</dbReference>
<feature type="domain" description="HTH cro/C1-type" evidence="5">
    <location>
        <begin position="25"/>
        <end position="79"/>
    </location>
</feature>
<dbReference type="PANTHER" id="PTHR46797">
    <property type="entry name" value="HTH-TYPE TRANSCRIPTIONAL REGULATOR"/>
    <property type="match status" value="1"/>
</dbReference>
<dbReference type="Pfam" id="PF01381">
    <property type="entry name" value="HTH_3"/>
    <property type="match status" value="1"/>
</dbReference>
<evidence type="ECO:0000256" key="2">
    <source>
        <dbReference type="ARBA" id="ARBA00023015"/>
    </source>
</evidence>